<gene>
    <name evidence="1" type="ORF">HPB52_018511</name>
</gene>
<sequence>MPPVGTRQPLNAAHYSELIGQASSRYEEKVRLCDGVDPYTLRLGTDTSSNISVFPDVSQVRGHRGLFGFQH</sequence>
<reference evidence="1" key="1">
    <citation type="journal article" date="2020" name="Cell">
        <title>Large-Scale Comparative Analyses of Tick Genomes Elucidate Their Genetic Diversity and Vector Capacities.</title>
        <authorList>
            <consortium name="Tick Genome and Microbiome Consortium (TIGMIC)"/>
            <person name="Jia N."/>
            <person name="Wang J."/>
            <person name="Shi W."/>
            <person name="Du L."/>
            <person name="Sun Y."/>
            <person name="Zhan W."/>
            <person name="Jiang J.F."/>
            <person name="Wang Q."/>
            <person name="Zhang B."/>
            <person name="Ji P."/>
            <person name="Bell-Sakyi L."/>
            <person name="Cui X.M."/>
            <person name="Yuan T.T."/>
            <person name="Jiang B.G."/>
            <person name="Yang W.F."/>
            <person name="Lam T.T."/>
            <person name="Chang Q.C."/>
            <person name="Ding S.J."/>
            <person name="Wang X.J."/>
            <person name="Zhu J.G."/>
            <person name="Ruan X.D."/>
            <person name="Zhao L."/>
            <person name="Wei J.T."/>
            <person name="Ye R.Z."/>
            <person name="Que T.C."/>
            <person name="Du C.H."/>
            <person name="Zhou Y.H."/>
            <person name="Cheng J.X."/>
            <person name="Dai P.F."/>
            <person name="Guo W.B."/>
            <person name="Han X.H."/>
            <person name="Huang E.J."/>
            <person name="Li L.F."/>
            <person name="Wei W."/>
            <person name="Gao Y.C."/>
            <person name="Liu J.Z."/>
            <person name="Shao H.Z."/>
            <person name="Wang X."/>
            <person name="Wang C.C."/>
            <person name="Yang T.C."/>
            <person name="Huo Q.B."/>
            <person name="Li W."/>
            <person name="Chen H.Y."/>
            <person name="Chen S.E."/>
            <person name="Zhou L.G."/>
            <person name="Ni X.B."/>
            <person name="Tian J.H."/>
            <person name="Sheng Y."/>
            <person name="Liu T."/>
            <person name="Pan Y.S."/>
            <person name="Xia L.Y."/>
            <person name="Li J."/>
            <person name="Zhao F."/>
            <person name="Cao W.C."/>
        </authorList>
    </citation>
    <scope>NUCLEOTIDE SEQUENCE</scope>
    <source>
        <strain evidence="1">Rsan-2018</strain>
    </source>
</reference>
<keyword evidence="2" id="KW-1185">Reference proteome</keyword>
<reference evidence="1" key="2">
    <citation type="submission" date="2021-09" db="EMBL/GenBank/DDBJ databases">
        <authorList>
            <person name="Jia N."/>
            <person name="Wang J."/>
            <person name="Shi W."/>
            <person name="Du L."/>
            <person name="Sun Y."/>
            <person name="Zhan W."/>
            <person name="Jiang J."/>
            <person name="Wang Q."/>
            <person name="Zhang B."/>
            <person name="Ji P."/>
            <person name="Sakyi L.B."/>
            <person name="Cui X."/>
            <person name="Yuan T."/>
            <person name="Jiang B."/>
            <person name="Yang W."/>
            <person name="Lam T.T.-Y."/>
            <person name="Chang Q."/>
            <person name="Ding S."/>
            <person name="Wang X."/>
            <person name="Zhu J."/>
            <person name="Ruan X."/>
            <person name="Zhao L."/>
            <person name="Wei J."/>
            <person name="Que T."/>
            <person name="Du C."/>
            <person name="Cheng J."/>
            <person name="Dai P."/>
            <person name="Han X."/>
            <person name="Huang E."/>
            <person name="Gao Y."/>
            <person name="Liu J."/>
            <person name="Shao H."/>
            <person name="Ye R."/>
            <person name="Li L."/>
            <person name="Wei W."/>
            <person name="Wang X."/>
            <person name="Wang C."/>
            <person name="Huo Q."/>
            <person name="Li W."/>
            <person name="Guo W."/>
            <person name="Chen H."/>
            <person name="Chen S."/>
            <person name="Zhou L."/>
            <person name="Zhou L."/>
            <person name="Ni X."/>
            <person name="Tian J."/>
            <person name="Zhou Y."/>
            <person name="Sheng Y."/>
            <person name="Liu T."/>
            <person name="Pan Y."/>
            <person name="Xia L."/>
            <person name="Li J."/>
            <person name="Zhao F."/>
            <person name="Cao W."/>
        </authorList>
    </citation>
    <scope>NUCLEOTIDE SEQUENCE</scope>
    <source>
        <strain evidence="1">Rsan-2018</strain>
        <tissue evidence="1">Larvae</tissue>
    </source>
</reference>
<protein>
    <submittedName>
        <fullName evidence="1">Uncharacterized protein</fullName>
    </submittedName>
</protein>
<accession>A0A9D4QBR3</accession>
<comment type="caution">
    <text evidence="1">The sequence shown here is derived from an EMBL/GenBank/DDBJ whole genome shotgun (WGS) entry which is preliminary data.</text>
</comment>
<dbReference type="Proteomes" id="UP000821837">
    <property type="component" value="Chromosome 11"/>
</dbReference>
<organism evidence="1 2">
    <name type="scientific">Rhipicephalus sanguineus</name>
    <name type="common">Brown dog tick</name>
    <name type="synonym">Ixodes sanguineus</name>
    <dbReference type="NCBI Taxonomy" id="34632"/>
    <lineage>
        <taxon>Eukaryota</taxon>
        <taxon>Metazoa</taxon>
        <taxon>Ecdysozoa</taxon>
        <taxon>Arthropoda</taxon>
        <taxon>Chelicerata</taxon>
        <taxon>Arachnida</taxon>
        <taxon>Acari</taxon>
        <taxon>Parasitiformes</taxon>
        <taxon>Ixodida</taxon>
        <taxon>Ixodoidea</taxon>
        <taxon>Ixodidae</taxon>
        <taxon>Rhipicephalinae</taxon>
        <taxon>Rhipicephalus</taxon>
        <taxon>Rhipicephalus</taxon>
    </lineage>
</organism>
<evidence type="ECO:0000313" key="1">
    <source>
        <dbReference type="EMBL" id="KAH7972897.1"/>
    </source>
</evidence>
<name>A0A9D4QBR3_RHISA</name>
<evidence type="ECO:0000313" key="2">
    <source>
        <dbReference type="Proteomes" id="UP000821837"/>
    </source>
</evidence>
<proteinExistence type="predicted"/>
<dbReference type="EMBL" id="JABSTV010001247">
    <property type="protein sequence ID" value="KAH7972897.1"/>
    <property type="molecule type" value="Genomic_DNA"/>
</dbReference>
<dbReference type="AlphaFoldDB" id="A0A9D4QBR3"/>